<dbReference type="PANTHER" id="PTHR10502:SF102">
    <property type="entry name" value="ANNEXIN B11"/>
    <property type="match status" value="1"/>
</dbReference>
<dbReference type="FunFam" id="1.10.220.10:FF:000008">
    <property type="entry name" value="Annexin"/>
    <property type="match status" value="1"/>
</dbReference>
<sequence>MSSLMVPPVLQSPRDDATQLYRAFKGFGCDTATVVNILSHRDATQRAFLQQEYKNMYHEELTSRLSSELSGNTKTAVLLWMHDPAGRDATIIRQALTGNVVDLQAATEVICSRTPTQLQTIKQLYYSKFGGHIERDIEMATTGDHQKLLLAYMSTVRYEGLEVDRTMAERDAKSLFKAGEKKMGTDEKTFIHIFSGASRAHLAAVSAAYRNVYGSLKKAVKSETSGKFEFGLLTILKCAENPAKYFAKELYKSMKGLGTTDSTLIRIVVTRTEIDMQYIKAEYHKKFRKTLADAIHSETSSHYRTFLLSLVGS</sequence>
<comment type="caution">
    <text evidence="8">The sequence shown here is derived from an EMBL/GenBank/DDBJ whole genome shotgun (WGS) entry which is preliminary data.</text>
</comment>
<dbReference type="FunFam" id="1.10.220.10:FF:000002">
    <property type="entry name" value="Annexin"/>
    <property type="match status" value="1"/>
</dbReference>
<evidence type="ECO:0000256" key="7">
    <source>
        <dbReference type="RuleBase" id="RU003540"/>
    </source>
</evidence>
<name>A0AA41SGV9_PAPNU</name>
<dbReference type="PRINTS" id="PR00196">
    <property type="entry name" value="ANNEXIN"/>
</dbReference>
<dbReference type="GO" id="GO:0009414">
    <property type="term" value="P:response to water deprivation"/>
    <property type="evidence" value="ECO:0007669"/>
    <property type="project" value="TreeGrafter"/>
</dbReference>
<organism evidence="8 9">
    <name type="scientific">Papaver nudicaule</name>
    <name type="common">Iceland poppy</name>
    <dbReference type="NCBI Taxonomy" id="74823"/>
    <lineage>
        <taxon>Eukaryota</taxon>
        <taxon>Viridiplantae</taxon>
        <taxon>Streptophyta</taxon>
        <taxon>Embryophyta</taxon>
        <taxon>Tracheophyta</taxon>
        <taxon>Spermatophyta</taxon>
        <taxon>Magnoliopsida</taxon>
        <taxon>Ranunculales</taxon>
        <taxon>Papaveraceae</taxon>
        <taxon>Papaveroideae</taxon>
        <taxon>Papaver</taxon>
    </lineage>
</organism>
<dbReference type="Proteomes" id="UP001177140">
    <property type="component" value="Unassembled WGS sequence"/>
</dbReference>
<reference evidence="8" key="1">
    <citation type="submission" date="2022-03" db="EMBL/GenBank/DDBJ databases">
        <title>A functionally conserved STORR gene fusion in Papaver species that diverged 16.8 million years ago.</title>
        <authorList>
            <person name="Catania T."/>
        </authorList>
    </citation>
    <scope>NUCLEOTIDE SEQUENCE</scope>
    <source>
        <strain evidence="8">S-191538</strain>
    </source>
</reference>
<evidence type="ECO:0000313" key="9">
    <source>
        <dbReference type="Proteomes" id="UP001177140"/>
    </source>
</evidence>
<keyword evidence="6 7" id="KW-0111">Calcium/phospholipid-binding</keyword>
<dbReference type="Gene3D" id="1.10.220.10">
    <property type="entry name" value="Annexin"/>
    <property type="match status" value="4"/>
</dbReference>
<dbReference type="GO" id="GO:0009408">
    <property type="term" value="P:response to heat"/>
    <property type="evidence" value="ECO:0007669"/>
    <property type="project" value="TreeGrafter"/>
</dbReference>
<dbReference type="GO" id="GO:0001786">
    <property type="term" value="F:phosphatidylserine binding"/>
    <property type="evidence" value="ECO:0007669"/>
    <property type="project" value="TreeGrafter"/>
</dbReference>
<dbReference type="InterPro" id="IPR001464">
    <property type="entry name" value="Annexin"/>
</dbReference>
<gene>
    <name evidence="8" type="ORF">MKW94_021611</name>
</gene>
<dbReference type="GO" id="GO:0005544">
    <property type="term" value="F:calcium-dependent phospholipid binding"/>
    <property type="evidence" value="ECO:0007669"/>
    <property type="project" value="UniProtKB-KW"/>
</dbReference>
<dbReference type="PANTHER" id="PTHR10502">
    <property type="entry name" value="ANNEXIN"/>
    <property type="match status" value="1"/>
</dbReference>
<evidence type="ECO:0000256" key="2">
    <source>
        <dbReference type="ARBA" id="ARBA00022723"/>
    </source>
</evidence>
<keyword evidence="5 7" id="KW-0041">Annexin</keyword>
<evidence type="ECO:0000256" key="5">
    <source>
        <dbReference type="ARBA" id="ARBA00023216"/>
    </source>
</evidence>
<dbReference type="AlphaFoldDB" id="A0AA41SGV9"/>
<evidence type="ECO:0000256" key="4">
    <source>
        <dbReference type="ARBA" id="ARBA00022837"/>
    </source>
</evidence>
<dbReference type="GO" id="GO:0005737">
    <property type="term" value="C:cytoplasm"/>
    <property type="evidence" value="ECO:0007669"/>
    <property type="project" value="TreeGrafter"/>
</dbReference>
<dbReference type="SUPFAM" id="SSF47874">
    <property type="entry name" value="Annexin"/>
    <property type="match status" value="1"/>
</dbReference>
<proteinExistence type="inferred from homology"/>
<dbReference type="InterPro" id="IPR037104">
    <property type="entry name" value="Annexin_sf"/>
</dbReference>
<dbReference type="GO" id="GO:0005509">
    <property type="term" value="F:calcium ion binding"/>
    <property type="evidence" value="ECO:0007669"/>
    <property type="project" value="InterPro"/>
</dbReference>
<evidence type="ECO:0000256" key="6">
    <source>
        <dbReference type="ARBA" id="ARBA00023302"/>
    </source>
</evidence>
<keyword evidence="2" id="KW-0479">Metal-binding</keyword>
<evidence type="ECO:0000313" key="8">
    <source>
        <dbReference type="EMBL" id="MCL7034770.1"/>
    </source>
</evidence>
<keyword evidence="4 7" id="KW-0106">Calcium</keyword>
<keyword evidence="9" id="KW-1185">Reference proteome</keyword>
<dbReference type="FunFam" id="1.10.220.10:FF:000001">
    <property type="entry name" value="Annexin"/>
    <property type="match status" value="1"/>
</dbReference>
<dbReference type="EMBL" id="JAJJMA010149606">
    <property type="protein sequence ID" value="MCL7034770.1"/>
    <property type="molecule type" value="Genomic_DNA"/>
</dbReference>
<dbReference type="GO" id="GO:0005886">
    <property type="term" value="C:plasma membrane"/>
    <property type="evidence" value="ECO:0007669"/>
    <property type="project" value="TreeGrafter"/>
</dbReference>
<dbReference type="GO" id="GO:0009651">
    <property type="term" value="P:response to salt stress"/>
    <property type="evidence" value="ECO:0007669"/>
    <property type="project" value="TreeGrafter"/>
</dbReference>
<dbReference type="SMART" id="SM00335">
    <property type="entry name" value="ANX"/>
    <property type="match status" value="4"/>
</dbReference>
<dbReference type="FunFam" id="1.10.220.10:FF:000015">
    <property type="entry name" value="Annexin"/>
    <property type="match status" value="1"/>
</dbReference>
<dbReference type="PROSITE" id="PS51897">
    <property type="entry name" value="ANNEXIN_2"/>
    <property type="match status" value="4"/>
</dbReference>
<dbReference type="InterPro" id="IPR018502">
    <property type="entry name" value="Annexin_repeat"/>
</dbReference>
<comment type="similarity">
    <text evidence="1 7">Belongs to the annexin family.</text>
</comment>
<evidence type="ECO:0000256" key="1">
    <source>
        <dbReference type="ARBA" id="ARBA00007831"/>
    </source>
</evidence>
<protein>
    <recommendedName>
        <fullName evidence="7">Annexin</fullName>
    </recommendedName>
</protein>
<comment type="domain">
    <text evidence="7">A pair of annexin repeats may form one binding site for calcium and phospholipid.</text>
</comment>
<dbReference type="PROSITE" id="PS00223">
    <property type="entry name" value="ANNEXIN_1"/>
    <property type="match status" value="1"/>
</dbReference>
<dbReference type="GO" id="GO:0009409">
    <property type="term" value="P:response to cold"/>
    <property type="evidence" value="ECO:0007669"/>
    <property type="project" value="TreeGrafter"/>
</dbReference>
<accession>A0AA41SGV9</accession>
<evidence type="ECO:0000256" key="3">
    <source>
        <dbReference type="ARBA" id="ARBA00022737"/>
    </source>
</evidence>
<dbReference type="Pfam" id="PF00191">
    <property type="entry name" value="Annexin"/>
    <property type="match status" value="4"/>
</dbReference>
<keyword evidence="3 7" id="KW-0677">Repeat</keyword>
<dbReference type="InterPro" id="IPR018252">
    <property type="entry name" value="Annexin_repeat_CS"/>
</dbReference>